<proteinExistence type="predicted"/>
<keyword evidence="2" id="KW-1185">Reference proteome</keyword>
<evidence type="ECO:0000313" key="2">
    <source>
        <dbReference type="Proteomes" id="UP000499080"/>
    </source>
</evidence>
<name>A0A4Y2DX19_ARAVE</name>
<organism evidence="1 2">
    <name type="scientific">Araneus ventricosus</name>
    <name type="common">Orbweaver spider</name>
    <name type="synonym">Epeira ventricosa</name>
    <dbReference type="NCBI Taxonomy" id="182803"/>
    <lineage>
        <taxon>Eukaryota</taxon>
        <taxon>Metazoa</taxon>
        <taxon>Ecdysozoa</taxon>
        <taxon>Arthropoda</taxon>
        <taxon>Chelicerata</taxon>
        <taxon>Arachnida</taxon>
        <taxon>Araneae</taxon>
        <taxon>Araneomorphae</taxon>
        <taxon>Entelegynae</taxon>
        <taxon>Araneoidea</taxon>
        <taxon>Araneidae</taxon>
        <taxon>Araneus</taxon>
    </lineage>
</organism>
<dbReference type="EMBL" id="BGPR01000450">
    <property type="protein sequence ID" value="GBM20897.1"/>
    <property type="molecule type" value="Genomic_DNA"/>
</dbReference>
<comment type="caution">
    <text evidence="1">The sequence shown here is derived from an EMBL/GenBank/DDBJ whole genome shotgun (WGS) entry which is preliminary data.</text>
</comment>
<dbReference type="Proteomes" id="UP000499080">
    <property type="component" value="Unassembled WGS sequence"/>
</dbReference>
<evidence type="ECO:0000313" key="1">
    <source>
        <dbReference type="EMBL" id="GBM20897.1"/>
    </source>
</evidence>
<dbReference type="AlphaFoldDB" id="A0A4Y2DX19"/>
<accession>A0A4Y2DX19</accession>
<sequence length="114" mass="13294">MIFTANRQGNMGKERTHCELAVIFPQSPMEEAPWNMPWFANSICRFVEGSQGAMNYTRTSPSVNCESLCVLRKNRQDLDLSERFANRSSDQDRIYRFLRPRTKHILRPLPSQKS</sequence>
<gene>
    <name evidence="1" type="ORF">AVEN_253702_1</name>
</gene>
<protein>
    <submittedName>
        <fullName evidence="1">Uncharacterized protein</fullName>
    </submittedName>
</protein>
<reference evidence="1 2" key="1">
    <citation type="journal article" date="2019" name="Sci. Rep.">
        <title>Orb-weaving spider Araneus ventricosus genome elucidates the spidroin gene catalogue.</title>
        <authorList>
            <person name="Kono N."/>
            <person name="Nakamura H."/>
            <person name="Ohtoshi R."/>
            <person name="Moran D.A.P."/>
            <person name="Shinohara A."/>
            <person name="Yoshida Y."/>
            <person name="Fujiwara M."/>
            <person name="Mori M."/>
            <person name="Tomita M."/>
            <person name="Arakawa K."/>
        </authorList>
    </citation>
    <scope>NUCLEOTIDE SEQUENCE [LARGE SCALE GENOMIC DNA]</scope>
</reference>